<dbReference type="GeneID" id="101577135"/>
<evidence type="ECO:0000256" key="20">
    <source>
        <dbReference type="ARBA" id="ARBA00057642"/>
    </source>
</evidence>
<dbReference type="GO" id="GO:0005634">
    <property type="term" value="C:nucleus"/>
    <property type="evidence" value="ECO:0007669"/>
    <property type="project" value="UniProtKB-SubCell"/>
</dbReference>
<dbReference type="GO" id="GO:0070530">
    <property type="term" value="F:K63-linked polyubiquitin modification-dependent protein binding"/>
    <property type="evidence" value="ECO:0007669"/>
    <property type="project" value="InterPro"/>
</dbReference>
<feature type="region of interest" description="Disordered" evidence="22">
    <location>
        <begin position="261"/>
        <end position="284"/>
    </location>
</feature>
<keyword evidence="6" id="KW-0479">Metal-binding</keyword>
<keyword evidence="3" id="KW-0963">Cytoplasm</keyword>
<keyword evidence="15" id="KW-0539">Nucleus</keyword>
<keyword evidence="8 21" id="KW-0863">Zinc-finger</keyword>
<evidence type="ECO:0000256" key="7">
    <source>
        <dbReference type="ARBA" id="ARBA00022763"/>
    </source>
</evidence>
<evidence type="ECO:0000256" key="13">
    <source>
        <dbReference type="ARBA" id="ARBA00023157"/>
    </source>
</evidence>
<dbReference type="Proteomes" id="UP000515203">
    <property type="component" value="Unplaced"/>
</dbReference>
<proteinExistence type="predicted"/>
<evidence type="ECO:0000259" key="23">
    <source>
        <dbReference type="PROSITE" id="PS51801"/>
    </source>
</evidence>
<keyword evidence="14" id="KW-0804">Transcription</keyword>
<evidence type="ECO:0000256" key="8">
    <source>
        <dbReference type="ARBA" id="ARBA00022771"/>
    </source>
</evidence>
<accession>A0A6P6DMC1</accession>
<dbReference type="FunFam" id="1.20.5.390:FF:000003">
    <property type="entry name" value="NF-kappa-B essential modulator isoform X1"/>
    <property type="match status" value="1"/>
</dbReference>
<dbReference type="RefSeq" id="XP_023561106.1">
    <property type="nucleotide sequence ID" value="XM_023705338.1"/>
</dbReference>
<dbReference type="Gene3D" id="1.20.5.990">
    <property type="entry name" value="Nemo cc2-lz domain - 1d5 darpin complex"/>
    <property type="match status" value="1"/>
</dbReference>
<comment type="subcellular location">
    <subcellularLocation>
        <location evidence="2">Cytoplasm</location>
    </subcellularLocation>
    <subcellularLocation>
        <location evidence="1">Nucleus</location>
    </subcellularLocation>
</comment>
<evidence type="ECO:0000256" key="21">
    <source>
        <dbReference type="PROSITE-ProRule" id="PRU01142"/>
    </source>
</evidence>
<evidence type="ECO:0000256" key="22">
    <source>
        <dbReference type="SAM" id="MobiDB-lite"/>
    </source>
</evidence>
<keyword evidence="10" id="KW-0832">Ubl conjugation</keyword>
<evidence type="ECO:0000256" key="4">
    <source>
        <dbReference type="ARBA" id="ARBA00022499"/>
    </source>
</evidence>
<dbReference type="InterPro" id="IPR034735">
    <property type="entry name" value="NEMO_ZF"/>
</dbReference>
<dbReference type="Pfam" id="PF18414">
    <property type="entry name" value="zf_C2H2_10"/>
    <property type="match status" value="1"/>
</dbReference>
<dbReference type="FunFam" id="1.20.5.390:FF:000002">
    <property type="entry name" value="NF-kappa-B essential modulator isoform X1"/>
    <property type="match status" value="1"/>
</dbReference>
<evidence type="ECO:0000256" key="16">
    <source>
        <dbReference type="ARBA" id="ARBA00040893"/>
    </source>
</evidence>
<evidence type="ECO:0000256" key="6">
    <source>
        <dbReference type="ARBA" id="ARBA00022723"/>
    </source>
</evidence>
<feature type="compositionally biased region" description="Basic and acidic residues" evidence="22">
    <location>
        <begin position="261"/>
        <end position="277"/>
    </location>
</feature>
<dbReference type="CTD" id="8517"/>
<organism evidence="24 25">
    <name type="scientific">Octodon degus</name>
    <name type="common">Degu</name>
    <name type="synonym">Sciurus degus</name>
    <dbReference type="NCBI Taxonomy" id="10160"/>
    <lineage>
        <taxon>Eukaryota</taxon>
        <taxon>Metazoa</taxon>
        <taxon>Chordata</taxon>
        <taxon>Craniata</taxon>
        <taxon>Vertebrata</taxon>
        <taxon>Euteleostomi</taxon>
        <taxon>Mammalia</taxon>
        <taxon>Eutheria</taxon>
        <taxon>Euarchontoglires</taxon>
        <taxon>Glires</taxon>
        <taxon>Rodentia</taxon>
        <taxon>Hystricomorpha</taxon>
        <taxon>Octodontidae</taxon>
        <taxon>Octodon</taxon>
    </lineage>
</organism>
<evidence type="ECO:0000313" key="25">
    <source>
        <dbReference type="RefSeq" id="XP_023561106.1"/>
    </source>
</evidence>
<keyword evidence="12" id="KW-0175">Coiled coil</keyword>
<evidence type="ECO:0000313" key="24">
    <source>
        <dbReference type="Proteomes" id="UP000515203"/>
    </source>
</evidence>
<dbReference type="GO" id="GO:0043123">
    <property type="term" value="P:positive regulation of canonical NF-kappaB signal transduction"/>
    <property type="evidence" value="ECO:0007669"/>
    <property type="project" value="TreeGrafter"/>
</dbReference>
<evidence type="ECO:0000256" key="18">
    <source>
        <dbReference type="ARBA" id="ARBA00041660"/>
    </source>
</evidence>
<evidence type="ECO:0000256" key="19">
    <source>
        <dbReference type="ARBA" id="ARBA00043239"/>
    </source>
</evidence>
<dbReference type="AlphaFoldDB" id="A0A6P6DMC1"/>
<evidence type="ECO:0000256" key="14">
    <source>
        <dbReference type="ARBA" id="ARBA00023163"/>
    </source>
</evidence>
<keyword evidence="11" id="KW-0805">Transcription regulation</keyword>
<dbReference type="InterPro" id="IPR032419">
    <property type="entry name" value="CC2-LZ_dom"/>
</dbReference>
<feature type="region of interest" description="Disordered" evidence="22">
    <location>
        <begin position="101"/>
        <end position="120"/>
    </location>
</feature>
<protein>
    <recommendedName>
        <fullName evidence="16">NF-kappa-B essential modulator</fullName>
    </recommendedName>
    <alternativeName>
        <fullName evidence="18">IkB kinase-associated protein 1</fullName>
    </alternativeName>
    <alternativeName>
        <fullName evidence="19">Inhibitor of nuclear factor kappa-B kinase subunit gamma</fullName>
    </alternativeName>
    <alternativeName>
        <fullName evidence="17">NF-kappa-B essential modifier</fullName>
    </alternativeName>
</protein>
<evidence type="ECO:0000256" key="17">
    <source>
        <dbReference type="ARBA" id="ARBA00041525"/>
    </source>
</evidence>
<keyword evidence="9" id="KW-0862">Zinc</keyword>
<gene>
    <name evidence="25" type="primary">Ikbkg</name>
</gene>
<keyword evidence="13" id="KW-1015">Disulfide bond</keyword>
<reference evidence="25" key="1">
    <citation type="submission" date="2025-08" db="UniProtKB">
        <authorList>
            <consortium name="RefSeq"/>
        </authorList>
    </citation>
    <scope>IDENTIFICATION</scope>
</reference>
<dbReference type="GO" id="GO:0006974">
    <property type="term" value="P:DNA damage response"/>
    <property type="evidence" value="ECO:0007669"/>
    <property type="project" value="UniProtKB-KW"/>
</dbReference>
<comment type="function">
    <text evidence="20">Regulatory subunit of the IKK core complex which phosphorylates inhibitors of NF-kappa-B thus leading to the dissociation of the inhibitor/NF-kappa-B complex and ultimately the degradation of the inhibitor. Its binding to scaffolding polyubiquitin plays a key role in IKK activation by multiple signaling receptor pathways. Can recognize and bind both 'Lys-63'-linked and linear polyubiquitin upon cell stimulation, with a much highr affinity for linear polyubiquitin. Could be implicated in NF-kappa-B-mediated protection from cytokine toxicity. Essential for viral activation of IRF3. Involved in TLR3- and IFIH1-mediated antiviral innate response; this function requires 'Lys-27'-linked polyubiquitination.</text>
</comment>
<dbReference type="FunCoup" id="A0A6P6DMC1">
    <property type="interactions" value="1701"/>
</dbReference>
<dbReference type="PANTHER" id="PTHR31553:SF3">
    <property type="entry name" value="NF-KAPPA-B ESSENTIAL MODULATOR"/>
    <property type="match status" value="1"/>
</dbReference>
<dbReference type="Pfam" id="PF11577">
    <property type="entry name" value="NEMO"/>
    <property type="match status" value="1"/>
</dbReference>
<evidence type="ECO:0000256" key="5">
    <source>
        <dbReference type="ARBA" id="ARBA00022553"/>
    </source>
</evidence>
<dbReference type="Gene3D" id="1.20.5.390">
    <property type="entry name" value="L1 transposable element, trimerization domain"/>
    <property type="match status" value="2"/>
</dbReference>
<evidence type="ECO:0000256" key="1">
    <source>
        <dbReference type="ARBA" id="ARBA00004123"/>
    </source>
</evidence>
<dbReference type="InterPro" id="IPR051301">
    <property type="entry name" value="Optineurin/NFkB_EssMod"/>
</dbReference>
<evidence type="ECO:0000256" key="3">
    <source>
        <dbReference type="ARBA" id="ARBA00022490"/>
    </source>
</evidence>
<feature type="domain" description="CCHC NOA-type" evidence="23">
    <location>
        <begin position="473"/>
        <end position="503"/>
    </location>
</feature>
<evidence type="ECO:0000256" key="15">
    <source>
        <dbReference type="ARBA" id="ARBA00023242"/>
    </source>
</evidence>
<dbReference type="InterPro" id="IPR021063">
    <property type="entry name" value="NEMO_N"/>
</dbReference>
<evidence type="ECO:0000256" key="12">
    <source>
        <dbReference type="ARBA" id="ARBA00023054"/>
    </source>
</evidence>
<keyword evidence="7" id="KW-0227">DNA damage</keyword>
<evidence type="ECO:0000256" key="11">
    <source>
        <dbReference type="ARBA" id="ARBA00023015"/>
    </source>
</evidence>
<dbReference type="FunFam" id="1.20.5.990:FF:000003">
    <property type="entry name" value="NF-kappa-B essential modulator isoform X1"/>
    <property type="match status" value="1"/>
</dbReference>
<name>A0A6P6DMC1_OCTDE</name>
<evidence type="ECO:0000256" key="10">
    <source>
        <dbReference type="ARBA" id="ARBA00022843"/>
    </source>
</evidence>
<dbReference type="GO" id="GO:0008270">
    <property type="term" value="F:zinc ion binding"/>
    <property type="evidence" value="ECO:0007669"/>
    <property type="project" value="UniProtKB-KW"/>
</dbReference>
<evidence type="ECO:0000256" key="9">
    <source>
        <dbReference type="ARBA" id="ARBA00022833"/>
    </source>
</evidence>
<dbReference type="OrthoDB" id="6343844at2759"/>
<dbReference type="GO" id="GO:0008385">
    <property type="term" value="C:IkappaB kinase complex"/>
    <property type="evidence" value="ECO:0007669"/>
    <property type="project" value="TreeGrafter"/>
</dbReference>
<dbReference type="CDD" id="cd09803">
    <property type="entry name" value="UBAN"/>
    <property type="match status" value="1"/>
</dbReference>
<keyword evidence="5" id="KW-0597">Phosphoprotein</keyword>
<sequence>MHLGTHPTASVLPTAPALASCPRQALRGGEGPLAGENTAAPQSQLFALAAPFGINSRRNLLSLFQLRPCEQEAVCWAPVTQGTAEVLLWWMSRHPSKSQLCEMVQPGSSPAGDQDEESSLGKPAMLQLQAEQGSPEALQRCLEENHELRDAIRQNNQMLRERCEELLHFQASQKEEKEFLMCRFQEARKLVERLSLEKLELRRQKEQALQEAEQLKRCQQQMAEDKASVKAQVTSLLGELQESQSRLEAATKERQALEARARAASEQARQLEKEREALQQQHSVQVDQLRMQNQSVEAALRMERQAASEEKRKLAQLQVAYHQLFQDYDNHIKSSMVSGERKRGMQLEDLKQQLQQAEEALVAKQEVIDKLKEEAEQHKTVMETVPVLKAQADIYKADFQAERQAREKLAEKKEALQEQLDQLQRDFSKLKASCQESARMEDLRKRYGEVLQSTLPAPAYCSFHMPNQRRSPPEEPRDFCCPKCQYQAPDMDTLQIHVMECIE</sequence>
<evidence type="ECO:0000256" key="2">
    <source>
        <dbReference type="ARBA" id="ARBA00004496"/>
    </source>
</evidence>
<dbReference type="Pfam" id="PF16516">
    <property type="entry name" value="CC2-LZ"/>
    <property type="match status" value="1"/>
</dbReference>
<dbReference type="PROSITE" id="PS51801">
    <property type="entry name" value="ZF_CCHC_NOA"/>
    <property type="match status" value="1"/>
</dbReference>
<dbReference type="InParanoid" id="A0A6P6DMC1"/>
<keyword evidence="24" id="KW-1185">Reference proteome</keyword>
<keyword evidence="4" id="KW-1017">Isopeptide bond</keyword>
<dbReference type="PANTHER" id="PTHR31553">
    <property type="entry name" value="NF-KAPPA-B ESSENTIAL MODULATOR"/>
    <property type="match status" value="1"/>
</dbReference>